<evidence type="ECO:0000256" key="4">
    <source>
        <dbReference type="ARBA" id="ARBA00022825"/>
    </source>
</evidence>
<proteinExistence type="inferred from homology"/>
<name>A0A428ZIV5_KIBAR</name>
<dbReference type="Proteomes" id="UP000287547">
    <property type="component" value="Unassembled WGS sequence"/>
</dbReference>
<comment type="caution">
    <text evidence="8">The sequence shown here is derived from an EMBL/GenBank/DDBJ whole genome shotgun (WGS) entry which is preliminary data.</text>
</comment>
<feature type="signal peptide" evidence="6">
    <location>
        <begin position="1"/>
        <end position="27"/>
    </location>
</feature>
<protein>
    <recommendedName>
        <fullName evidence="7">Peptidase S1 domain-containing protein</fullName>
    </recommendedName>
</protein>
<dbReference type="InterPro" id="IPR043504">
    <property type="entry name" value="Peptidase_S1_PA_chymotrypsin"/>
</dbReference>
<dbReference type="OrthoDB" id="4519518at2"/>
<dbReference type="GO" id="GO:0004252">
    <property type="term" value="F:serine-type endopeptidase activity"/>
    <property type="evidence" value="ECO:0007669"/>
    <property type="project" value="InterPro"/>
</dbReference>
<dbReference type="InterPro" id="IPR001254">
    <property type="entry name" value="Trypsin_dom"/>
</dbReference>
<keyword evidence="3" id="KW-0378">Hydrolase</keyword>
<dbReference type="InterPro" id="IPR009003">
    <property type="entry name" value="Peptidase_S1_PA"/>
</dbReference>
<organism evidence="8 9">
    <name type="scientific">Kibdelosporangium aridum</name>
    <dbReference type="NCBI Taxonomy" id="2030"/>
    <lineage>
        <taxon>Bacteria</taxon>
        <taxon>Bacillati</taxon>
        <taxon>Actinomycetota</taxon>
        <taxon>Actinomycetes</taxon>
        <taxon>Pseudonocardiales</taxon>
        <taxon>Pseudonocardiaceae</taxon>
        <taxon>Kibdelosporangium</taxon>
    </lineage>
</organism>
<dbReference type="RefSeq" id="WP_125726336.1">
    <property type="nucleotide sequence ID" value="NZ_QHKI01000005.1"/>
</dbReference>
<comment type="similarity">
    <text evidence="1">Belongs to the peptidase S1 family.</text>
</comment>
<evidence type="ECO:0000313" key="8">
    <source>
        <dbReference type="EMBL" id="RSM87888.1"/>
    </source>
</evidence>
<evidence type="ECO:0000256" key="2">
    <source>
        <dbReference type="ARBA" id="ARBA00022670"/>
    </source>
</evidence>
<dbReference type="CDD" id="cd21112">
    <property type="entry name" value="alphaLP-like"/>
    <property type="match status" value="1"/>
</dbReference>
<dbReference type="Gene3D" id="2.40.10.10">
    <property type="entry name" value="Trypsin-like serine proteases"/>
    <property type="match status" value="2"/>
</dbReference>
<sequence length="341" mass="35487">MPRRKTVLSACALIISTLLTTGATAQAAPNTAAIEYVMRADGVSRAEAIRRLDAQPGQLRTAARLTGELGAARTTGAAIEDGELVVNVLDSQAATKVRAAGARPRIVSKSTVDVPADPVTTVAVQNVTPGLTQVNGSEPCTAGFAAKDSFGFNYMFTAAHCVKQVVPVVNGVPMGDVVRFDIGHDVALVRNLAPFHLQLGPHVFNHETGKFVTVLDELVIVPGATVCKEGITSKHHCGRVNAINQPVTTKFGVVTGLIETDLCVKGGDSGGPLYVASSFAGFGFAAGITEGSKLFHSNGTPWHSGAQFCGSELTPPQPNVGYFVPIHPYLSAFGVSLITGN</sequence>
<gene>
    <name evidence="8" type="ORF">DMH04_09180</name>
</gene>
<evidence type="ECO:0000259" key="7">
    <source>
        <dbReference type="Pfam" id="PF00089"/>
    </source>
</evidence>
<dbReference type="PRINTS" id="PR00861">
    <property type="entry name" value="ALYTICPTASE"/>
</dbReference>
<keyword evidence="6" id="KW-0732">Signal</keyword>
<keyword evidence="5" id="KW-1015">Disulfide bond</keyword>
<dbReference type="Pfam" id="PF00089">
    <property type="entry name" value="Trypsin"/>
    <property type="match status" value="1"/>
</dbReference>
<evidence type="ECO:0000256" key="5">
    <source>
        <dbReference type="ARBA" id="ARBA00023157"/>
    </source>
</evidence>
<dbReference type="InterPro" id="IPR033116">
    <property type="entry name" value="TRYPSIN_SER"/>
</dbReference>
<dbReference type="PROSITE" id="PS00135">
    <property type="entry name" value="TRYPSIN_SER"/>
    <property type="match status" value="1"/>
</dbReference>
<keyword evidence="2" id="KW-0645">Protease</keyword>
<accession>A0A428ZIV5</accession>
<evidence type="ECO:0000256" key="1">
    <source>
        <dbReference type="ARBA" id="ARBA00007664"/>
    </source>
</evidence>
<dbReference type="GO" id="GO:0006508">
    <property type="term" value="P:proteolysis"/>
    <property type="evidence" value="ECO:0007669"/>
    <property type="project" value="UniProtKB-KW"/>
</dbReference>
<dbReference type="AlphaFoldDB" id="A0A428ZIV5"/>
<evidence type="ECO:0000313" key="9">
    <source>
        <dbReference type="Proteomes" id="UP000287547"/>
    </source>
</evidence>
<evidence type="ECO:0000256" key="6">
    <source>
        <dbReference type="SAM" id="SignalP"/>
    </source>
</evidence>
<feature type="chain" id="PRO_5019026046" description="Peptidase S1 domain-containing protein" evidence="6">
    <location>
        <begin position="28"/>
        <end position="341"/>
    </location>
</feature>
<dbReference type="SUPFAM" id="SSF50494">
    <property type="entry name" value="Trypsin-like serine proteases"/>
    <property type="match status" value="1"/>
</dbReference>
<feature type="domain" description="Peptidase S1" evidence="7">
    <location>
        <begin position="133"/>
        <end position="292"/>
    </location>
</feature>
<evidence type="ECO:0000256" key="3">
    <source>
        <dbReference type="ARBA" id="ARBA00022801"/>
    </source>
</evidence>
<dbReference type="InterPro" id="IPR001316">
    <property type="entry name" value="Pept_S1A_streptogrisin"/>
</dbReference>
<keyword evidence="4" id="KW-0720">Serine protease</keyword>
<dbReference type="EMBL" id="QHKI01000005">
    <property type="protein sequence ID" value="RSM87888.1"/>
    <property type="molecule type" value="Genomic_DNA"/>
</dbReference>
<reference evidence="8 9" key="1">
    <citation type="submission" date="2018-05" db="EMBL/GenBank/DDBJ databases">
        <title>Evolution of GPA BGCs.</title>
        <authorList>
            <person name="Waglechner N."/>
            <person name="Wright G.D."/>
        </authorList>
    </citation>
    <scope>NUCLEOTIDE SEQUENCE [LARGE SCALE GENOMIC DNA]</scope>
    <source>
        <strain evidence="8 9">A82846</strain>
    </source>
</reference>